<feature type="compositionally biased region" description="Polar residues" evidence="6">
    <location>
        <begin position="295"/>
        <end position="308"/>
    </location>
</feature>
<evidence type="ECO:0000256" key="6">
    <source>
        <dbReference type="SAM" id="MobiDB-lite"/>
    </source>
</evidence>
<dbReference type="PANTHER" id="PTHR47338:SF7">
    <property type="entry name" value="ZN(II)2CYS6 TRANSCRIPTION FACTOR (EUROFUNG)"/>
    <property type="match status" value="1"/>
</dbReference>
<dbReference type="GO" id="GO:0000981">
    <property type="term" value="F:DNA-binding transcription factor activity, RNA polymerase II-specific"/>
    <property type="evidence" value="ECO:0007669"/>
    <property type="project" value="InterPro"/>
</dbReference>
<dbReference type="EMBL" id="CABFNP030001261">
    <property type="protein sequence ID" value="CAI6094966.1"/>
    <property type="molecule type" value="Genomic_DNA"/>
</dbReference>
<evidence type="ECO:0000256" key="2">
    <source>
        <dbReference type="ARBA" id="ARBA00022723"/>
    </source>
</evidence>
<sequence length="364" mass="41603">MLCLRLPSEDRSFERGMPSRALYLFHKELEHSDNSDMDLYSYILRIYASRDRVLRYTKRICQEGACPLQSKSELSELEKELTTFGESLPADIQLSPGRISLMAQSRDAFGYIRLHTVWLQSYIDLYRFLVPGIRESVSREVIPNTPGEYVSYCQHNVLTRIVQLFDFWSEFFKNCENEPVKDIYFVVSLYQASQMVDLLQQINPFGDINGIRKKLQAALDVVYPELRGRFPRMKERLRGIKRVINTLGLAQPTNRSLQERNESRNDKYHLISRGSVIPRESESDDGSDHPHQDSGLVNEQESSIQSWGSDDITRESHAPILREGASITGSQHIEDPIDDGTANMGSAFNEYGLECGTLDPGLVP</sequence>
<dbReference type="AlphaFoldDB" id="A0AA35Q5R9"/>
<dbReference type="GO" id="GO:0046872">
    <property type="term" value="F:metal ion binding"/>
    <property type="evidence" value="ECO:0007669"/>
    <property type="project" value="UniProtKB-KW"/>
</dbReference>
<evidence type="ECO:0000313" key="7">
    <source>
        <dbReference type="EMBL" id="CAI6094966.1"/>
    </source>
</evidence>
<evidence type="ECO:0000256" key="4">
    <source>
        <dbReference type="ARBA" id="ARBA00023163"/>
    </source>
</evidence>
<feature type="region of interest" description="Disordered" evidence="6">
    <location>
        <begin position="254"/>
        <end position="311"/>
    </location>
</feature>
<dbReference type="Proteomes" id="UP001160390">
    <property type="component" value="Unassembled WGS sequence"/>
</dbReference>
<dbReference type="GO" id="GO:0005634">
    <property type="term" value="C:nucleus"/>
    <property type="evidence" value="ECO:0007669"/>
    <property type="project" value="UniProtKB-SubCell"/>
</dbReference>
<evidence type="ECO:0000256" key="1">
    <source>
        <dbReference type="ARBA" id="ARBA00004123"/>
    </source>
</evidence>
<keyword evidence="4" id="KW-0804">Transcription</keyword>
<keyword evidence="5" id="KW-0539">Nucleus</keyword>
<evidence type="ECO:0000256" key="5">
    <source>
        <dbReference type="ARBA" id="ARBA00023242"/>
    </source>
</evidence>
<evidence type="ECO:0000313" key="8">
    <source>
        <dbReference type="Proteomes" id="UP001160390"/>
    </source>
</evidence>
<keyword evidence="3" id="KW-0805">Transcription regulation</keyword>
<evidence type="ECO:0000256" key="3">
    <source>
        <dbReference type="ARBA" id="ARBA00023015"/>
    </source>
</evidence>
<accession>A0AA35Q5R9</accession>
<proteinExistence type="predicted"/>
<feature type="compositionally biased region" description="Basic and acidic residues" evidence="6">
    <location>
        <begin position="257"/>
        <end position="269"/>
    </location>
</feature>
<protein>
    <submittedName>
        <fullName evidence="7">Uncharacterized protein</fullName>
    </submittedName>
</protein>
<organism evidence="7 8">
    <name type="scientific">Clonostachys chloroleuca</name>
    <dbReference type="NCBI Taxonomy" id="1926264"/>
    <lineage>
        <taxon>Eukaryota</taxon>
        <taxon>Fungi</taxon>
        <taxon>Dikarya</taxon>
        <taxon>Ascomycota</taxon>
        <taxon>Pezizomycotina</taxon>
        <taxon>Sordariomycetes</taxon>
        <taxon>Hypocreomycetidae</taxon>
        <taxon>Hypocreales</taxon>
        <taxon>Bionectriaceae</taxon>
        <taxon>Clonostachys</taxon>
    </lineage>
</organism>
<dbReference type="PANTHER" id="PTHR47338">
    <property type="entry name" value="ZN(II)2CYS6 TRANSCRIPTION FACTOR (EUROFUNG)-RELATED"/>
    <property type="match status" value="1"/>
</dbReference>
<keyword evidence="8" id="KW-1185">Reference proteome</keyword>
<name>A0AA35Q5R9_9HYPO</name>
<reference evidence="7" key="1">
    <citation type="submission" date="2023-01" db="EMBL/GenBank/DDBJ databases">
        <authorList>
            <person name="Piombo E."/>
        </authorList>
    </citation>
    <scope>NUCLEOTIDE SEQUENCE</scope>
</reference>
<gene>
    <name evidence="7" type="ORF">CCHLO57077_00007565</name>
</gene>
<dbReference type="InterPro" id="IPR050815">
    <property type="entry name" value="TF_fung"/>
</dbReference>
<comment type="subcellular location">
    <subcellularLocation>
        <location evidence="1">Nucleus</location>
    </subcellularLocation>
</comment>
<keyword evidence="2" id="KW-0479">Metal-binding</keyword>
<comment type="caution">
    <text evidence="7">The sequence shown here is derived from an EMBL/GenBank/DDBJ whole genome shotgun (WGS) entry which is preliminary data.</text>
</comment>